<evidence type="ECO:0000313" key="2">
    <source>
        <dbReference type="EMBL" id="KMQ72326.1"/>
    </source>
</evidence>
<dbReference type="PATRIC" id="fig|1304281.5.peg.534"/>
<dbReference type="SUPFAM" id="SSF69618">
    <property type="entry name" value="HemD-like"/>
    <property type="match status" value="1"/>
</dbReference>
<dbReference type="PANTHER" id="PTHR12390">
    <property type="entry name" value="UROPORPHYRINOGEN III SYNTHASE"/>
    <property type="match status" value="1"/>
</dbReference>
<gene>
    <name evidence="2" type="ORF">ACM44_02470</name>
</gene>
<dbReference type="EMBL" id="LFNG01000003">
    <property type="protein sequence ID" value="KMQ72326.1"/>
    <property type="molecule type" value="Genomic_DNA"/>
</dbReference>
<comment type="caution">
    <text evidence="2">The sequence shown here is derived from an EMBL/GenBank/DDBJ whole genome shotgun (WGS) entry which is preliminary data.</text>
</comment>
<dbReference type="GO" id="GO:0005829">
    <property type="term" value="C:cytosol"/>
    <property type="evidence" value="ECO:0007669"/>
    <property type="project" value="TreeGrafter"/>
</dbReference>
<dbReference type="Proteomes" id="UP000035900">
    <property type="component" value="Unassembled WGS sequence"/>
</dbReference>
<dbReference type="InterPro" id="IPR036108">
    <property type="entry name" value="4pyrrol_syn_uPrphyn_synt_sf"/>
</dbReference>
<dbReference type="PANTHER" id="PTHR12390:SF0">
    <property type="entry name" value="UROPORPHYRINOGEN-III SYNTHASE"/>
    <property type="match status" value="1"/>
</dbReference>
<dbReference type="InterPro" id="IPR039793">
    <property type="entry name" value="UROS/Hem4"/>
</dbReference>
<feature type="domain" description="Tetrapyrrole biosynthesis uroporphyrinogen III synthase" evidence="1">
    <location>
        <begin position="28"/>
        <end position="234"/>
    </location>
</feature>
<evidence type="ECO:0000259" key="1">
    <source>
        <dbReference type="Pfam" id="PF02602"/>
    </source>
</evidence>
<dbReference type="Gene3D" id="3.40.50.10090">
    <property type="match status" value="2"/>
</dbReference>
<dbReference type="GO" id="GO:0006780">
    <property type="term" value="P:uroporphyrinogen III biosynthetic process"/>
    <property type="evidence" value="ECO:0007669"/>
    <property type="project" value="InterPro"/>
</dbReference>
<dbReference type="STRING" id="1304281.ACM44_02470"/>
<dbReference type="OrthoDB" id="1149788at2"/>
<keyword evidence="3" id="KW-1185">Reference proteome</keyword>
<protein>
    <submittedName>
        <fullName evidence="2">Uroporphyrinogen-III synthase</fullName>
    </submittedName>
</protein>
<evidence type="ECO:0000313" key="3">
    <source>
        <dbReference type="Proteomes" id="UP000035900"/>
    </source>
</evidence>
<sequence>MKIKSILVSQPAPSETSPYLEMAKKEKIKIDFRPFIHVEGVDAKELRTQKIDLSQFTGVILTSKNAVDHYFRLAEEMRFAVPDSMRYLCQSEAIANYLQKHIIYRKRKIAFGEKTFADMMPLFKKFPNEKYVIPASDTLSADIVKVLEASPIEWTKATMYRTVSSDLSDIKISDYDMLVFFSRQGISSLGENFKDFKQNDTKIAVFGATTEQAAKDAGLRVDVMAPTKETPSMTMAIEKYVRNMNK</sequence>
<dbReference type="InterPro" id="IPR003754">
    <property type="entry name" value="4pyrrol_synth_uPrphyn_synth"/>
</dbReference>
<dbReference type="Pfam" id="PF02602">
    <property type="entry name" value="HEM4"/>
    <property type="match status" value="1"/>
</dbReference>
<reference evidence="2 3" key="1">
    <citation type="journal article" date="2004" name="Int. J. Syst. Evol. Microbiol.">
        <title>Kaistella koreensis gen. nov., sp. nov., a novel member of the Chryseobacterium-Bergeyella-Riemerella branch.</title>
        <authorList>
            <person name="Kim M.K."/>
            <person name="Im W.T."/>
            <person name="Shin Y.K."/>
            <person name="Lim J.H."/>
            <person name="Kim S.H."/>
            <person name="Lee B.C."/>
            <person name="Park M.Y."/>
            <person name="Lee K.Y."/>
            <person name="Lee S.T."/>
        </authorList>
    </citation>
    <scope>NUCLEOTIDE SEQUENCE [LARGE SCALE GENOMIC DNA]</scope>
    <source>
        <strain evidence="2 3">CCUG 49689</strain>
    </source>
</reference>
<dbReference type="RefSeq" id="WP_048498522.1">
    <property type="nucleotide sequence ID" value="NZ_LFNG01000003.1"/>
</dbReference>
<organism evidence="2 3">
    <name type="scientific">Chryseobacterium koreense CCUG 49689</name>
    <dbReference type="NCBI Taxonomy" id="1304281"/>
    <lineage>
        <taxon>Bacteria</taxon>
        <taxon>Pseudomonadati</taxon>
        <taxon>Bacteroidota</taxon>
        <taxon>Flavobacteriia</taxon>
        <taxon>Flavobacteriales</taxon>
        <taxon>Weeksellaceae</taxon>
        <taxon>Chryseobacterium group</taxon>
        <taxon>Chryseobacterium</taxon>
    </lineage>
</organism>
<accession>A0A0J7J2R7</accession>
<proteinExistence type="predicted"/>
<dbReference type="GO" id="GO:0004852">
    <property type="term" value="F:uroporphyrinogen-III synthase activity"/>
    <property type="evidence" value="ECO:0007669"/>
    <property type="project" value="InterPro"/>
</dbReference>
<dbReference type="CDD" id="cd06578">
    <property type="entry name" value="HemD"/>
    <property type="match status" value="1"/>
</dbReference>
<dbReference type="AlphaFoldDB" id="A0A0J7J2R7"/>
<name>A0A0J7J2R7_9FLAO</name>